<dbReference type="Proteomes" id="UP000295500">
    <property type="component" value="Unassembled WGS sequence"/>
</dbReference>
<protein>
    <submittedName>
        <fullName evidence="2">Uncharacterized protein</fullName>
    </submittedName>
</protein>
<reference evidence="2 3" key="1">
    <citation type="submission" date="2019-03" db="EMBL/GenBank/DDBJ databases">
        <title>Genomic Encyclopedia of Type Strains, Phase IV (KMG-IV): sequencing the most valuable type-strain genomes for metagenomic binning, comparative biology and taxonomic classification.</title>
        <authorList>
            <person name="Goeker M."/>
        </authorList>
    </citation>
    <scope>NUCLEOTIDE SEQUENCE [LARGE SCALE GENOMIC DNA]</scope>
    <source>
        <strain evidence="2 3">DSM 28287</strain>
    </source>
</reference>
<feature type="transmembrane region" description="Helical" evidence="1">
    <location>
        <begin position="85"/>
        <end position="102"/>
    </location>
</feature>
<dbReference type="RefSeq" id="WP_133528904.1">
    <property type="nucleotide sequence ID" value="NZ_CALCQM010000019.1"/>
</dbReference>
<sequence>MEQNNIKKKYIKAVKDHLCSIAPSKDFMEMLSNNIDEFMSANPNCTYDDIIDQFGEPEDVAEDYLSESKESLPGKLIKKNRHKKWIIVVLVIALIAGGFYLWDMHMNDQAKATIVVTVE</sequence>
<keyword evidence="1" id="KW-1133">Transmembrane helix</keyword>
<dbReference type="InterPro" id="IPR046123">
    <property type="entry name" value="DUF6120"/>
</dbReference>
<dbReference type="EMBL" id="SNXO01000029">
    <property type="protein sequence ID" value="TDP51846.1"/>
    <property type="molecule type" value="Genomic_DNA"/>
</dbReference>
<organism evidence="2 3">
    <name type="scientific">Aminicella lysinilytica</name>
    <dbReference type="NCBI Taxonomy" id="433323"/>
    <lineage>
        <taxon>Bacteria</taxon>
        <taxon>Bacillati</taxon>
        <taxon>Bacillota</taxon>
        <taxon>Clostridia</taxon>
        <taxon>Peptostreptococcales</taxon>
        <taxon>Anaerovoracaceae</taxon>
        <taxon>Aminicella</taxon>
    </lineage>
</organism>
<accession>A0A4R6PYP1</accession>
<proteinExistence type="predicted"/>
<dbReference type="AlphaFoldDB" id="A0A4R6PYP1"/>
<keyword evidence="3" id="KW-1185">Reference proteome</keyword>
<keyword evidence="1" id="KW-0472">Membrane</keyword>
<keyword evidence="1" id="KW-0812">Transmembrane</keyword>
<evidence type="ECO:0000313" key="3">
    <source>
        <dbReference type="Proteomes" id="UP000295500"/>
    </source>
</evidence>
<dbReference type="OrthoDB" id="1649094at2"/>
<name>A0A4R6PYP1_9FIRM</name>
<evidence type="ECO:0000256" key="1">
    <source>
        <dbReference type="SAM" id="Phobius"/>
    </source>
</evidence>
<evidence type="ECO:0000313" key="2">
    <source>
        <dbReference type="EMBL" id="TDP51846.1"/>
    </source>
</evidence>
<comment type="caution">
    <text evidence="2">The sequence shown here is derived from an EMBL/GenBank/DDBJ whole genome shotgun (WGS) entry which is preliminary data.</text>
</comment>
<dbReference type="Pfam" id="PF19615">
    <property type="entry name" value="DUF6120"/>
    <property type="match status" value="1"/>
</dbReference>
<gene>
    <name evidence="2" type="ORF">EV211_12924</name>
</gene>